<organism evidence="1 2">
    <name type="scientific">Ecytonucleospora hepatopenaei</name>
    <dbReference type="NCBI Taxonomy" id="646526"/>
    <lineage>
        <taxon>Eukaryota</taxon>
        <taxon>Fungi</taxon>
        <taxon>Fungi incertae sedis</taxon>
        <taxon>Microsporidia</taxon>
        <taxon>Enterocytozoonidae</taxon>
        <taxon>Ecytonucleospora</taxon>
    </lineage>
</organism>
<dbReference type="EMBL" id="MNPJ01000021">
    <property type="protein sequence ID" value="OQS54267.1"/>
    <property type="molecule type" value="Genomic_DNA"/>
</dbReference>
<dbReference type="InterPro" id="IPR011990">
    <property type="entry name" value="TPR-like_helical_dom_sf"/>
</dbReference>
<dbReference type="OrthoDB" id="2194208at2759"/>
<accession>A0A1W0E4R6</accession>
<reference evidence="1 2" key="1">
    <citation type="journal article" date="2017" name="Environ. Microbiol.">
        <title>Decay of the glycolytic pathway and adaptation to intranuclear parasitism within Enterocytozoonidae microsporidia.</title>
        <authorList>
            <person name="Wiredu Boakye D."/>
            <person name="Jaroenlak P."/>
            <person name="Prachumwat A."/>
            <person name="Williams T.A."/>
            <person name="Bateman K.S."/>
            <person name="Itsathitphaisarn O."/>
            <person name="Sritunyalucksana K."/>
            <person name="Paszkiewicz K.H."/>
            <person name="Moore K.A."/>
            <person name="Stentiford G.D."/>
            <person name="Williams B.A."/>
        </authorList>
    </citation>
    <scope>NUCLEOTIDE SEQUENCE [LARGE SCALE GENOMIC DNA]</scope>
    <source>
        <strain evidence="1 2">TH1</strain>
    </source>
</reference>
<evidence type="ECO:0000313" key="1">
    <source>
        <dbReference type="EMBL" id="OQS54267.1"/>
    </source>
</evidence>
<evidence type="ECO:0000313" key="2">
    <source>
        <dbReference type="Proteomes" id="UP000192758"/>
    </source>
</evidence>
<comment type="caution">
    <text evidence="1">The sequence shown here is derived from an EMBL/GenBank/DDBJ whole genome shotgun (WGS) entry which is preliminary data.</text>
</comment>
<dbReference type="Proteomes" id="UP000192758">
    <property type="component" value="Unassembled WGS sequence"/>
</dbReference>
<dbReference type="AlphaFoldDB" id="A0A1W0E4R6"/>
<dbReference type="Gene3D" id="1.25.40.10">
    <property type="entry name" value="Tetratricopeptide repeat domain"/>
    <property type="match status" value="1"/>
</dbReference>
<protein>
    <submittedName>
        <fullName evidence="1">Uncharacterized protein</fullName>
    </submittedName>
</protein>
<sequence length="265" mass="30848">MTKNKITEEKLKIAAKLKEKHGGFFGIGASADFVGAGIIYEELAENSTDSSEKEKFFTMAAETFEMDKSEYALWRSSECYRELFELSIKDDREKATEFQVMGCDKLKIIKKWNIAGQRYVTLGELFEIDRPEKALEFYQEAVECYSKVPSYKANLKIVKLKVLLCLIILKKLDQIINMMEEENLFEKQEICMQLCLILKGSYKEIDESDLKNKEEKELIDAILNGEKEEYEEKMKEYQGDTHLNVYAQCIFDMFLESYALESELC</sequence>
<name>A0A1W0E4R6_9MICR</name>
<gene>
    <name evidence="1" type="ORF">EHP00_1848</name>
</gene>
<keyword evidence="2" id="KW-1185">Reference proteome</keyword>
<proteinExistence type="predicted"/>
<dbReference type="VEuPathDB" id="MicrosporidiaDB:EHP00_1848"/>